<feature type="domain" description="ABC-2 type transporter transmembrane" evidence="7">
    <location>
        <begin position="21"/>
        <end position="361"/>
    </location>
</feature>
<dbReference type="Proteomes" id="UP000284767">
    <property type="component" value="Unassembled WGS sequence"/>
</dbReference>
<evidence type="ECO:0000259" key="7">
    <source>
        <dbReference type="Pfam" id="PF12698"/>
    </source>
</evidence>
<reference evidence="14" key="1">
    <citation type="submission" date="2015-06" db="EMBL/GenBank/DDBJ databases">
        <authorList>
            <person name="Radhakrishnan Rajesh"/>
            <person name="Underwood Anthony"/>
            <person name="Al-Shahib Ali"/>
        </authorList>
    </citation>
    <scope>NUCLEOTIDE SEQUENCE [LARGE SCALE GENOMIC DNA]</scope>
    <source>
        <strain evidence="14">P19_London_7_VIM_2_05_10</strain>
    </source>
</reference>
<dbReference type="EMBL" id="WOAD01000009">
    <property type="protein sequence ID" value="MUI35999.1"/>
    <property type="molecule type" value="Genomic_DNA"/>
</dbReference>
<feature type="transmembrane region" description="Helical" evidence="6">
    <location>
        <begin position="345"/>
        <end position="366"/>
    </location>
</feature>
<dbReference type="Proteomes" id="UP000045039">
    <property type="component" value="Unassembled WGS sequence"/>
</dbReference>
<evidence type="ECO:0000313" key="10">
    <source>
        <dbReference type="EMBL" id="MZZ11228.1"/>
    </source>
</evidence>
<dbReference type="EMBL" id="NFFZ01000010">
    <property type="protein sequence ID" value="OTI59885.1"/>
    <property type="molecule type" value="Genomic_DNA"/>
</dbReference>
<organism evidence="9 18">
    <name type="scientific">Pseudomonas aeruginosa</name>
    <dbReference type="NCBI Taxonomy" id="287"/>
    <lineage>
        <taxon>Bacteria</taxon>
        <taxon>Pseudomonadati</taxon>
        <taxon>Pseudomonadota</taxon>
        <taxon>Gammaproteobacteria</taxon>
        <taxon>Pseudomonadales</taxon>
        <taxon>Pseudomonadaceae</taxon>
        <taxon>Pseudomonas</taxon>
    </lineage>
</organism>
<evidence type="ECO:0000256" key="5">
    <source>
        <dbReference type="ARBA" id="ARBA00023136"/>
    </source>
</evidence>
<evidence type="ECO:0000313" key="8">
    <source>
        <dbReference type="EMBL" id="CRO03783.1"/>
    </source>
</evidence>
<evidence type="ECO:0000313" key="15">
    <source>
        <dbReference type="Proteomes" id="UP000194857"/>
    </source>
</evidence>
<reference evidence="13 17" key="6">
    <citation type="submission" date="2019-01" db="EMBL/GenBank/DDBJ databases">
        <title>The Pseudomonas aeruginosa pan-genome provides new insights on its population structure, horizontal gene transfer and pathogenicity.</title>
        <authorList>
            <person name="Freschi L."/>
            <person name="Vincent A.T."/>
            <person name="Jeukens J."/>
            <person name="Emond-Rheault J.-G."/>
            <person name="Kukavica-Ibrulj I."/>
            <person name="Dupont M.-J."/>
            <person name="Charette S.J."/>
            <person name="Boyle B."/>
            <person name="Levesque R.C."/>
        </authorList>
    </citation>
    <scope>NUCLEOTIDE SEQUENCE [LARGE SCALE GENOMIC DNA]</scope>
    <source>
        <strain evidence="13 17">PA-W36</strain>
    </source>
</reference>
<dbReference type="Pfam" id="PF12698">
    <property type="entry name" value="ABC2_membrane_3"/>
    <property type="match status" value="1"/>
</dbReference>
<reference evidence="11 15" key="3">
    <citation type="submission" date="2017-05" db="EMBL/GenBank/DDBJ databases">
        <authorList>
            <person name="Song R."/>
            <person name="Chenine A.L."/>
            <person name="Ruprecht R.M."/>
        </authorList>
    </citation>
    <scope>NUCLEOTIDE SEQUENCE [LARGE SCALE GENOMIC DNA]</scope>
    <source>
        <strain evidence="11 15">S567_C10_BS</strain>
    </source>
</reference>
<dbReference type="eggNOG" id="COG1511">
    <property type="taxonomic scope" value="Bacteria"/>
</dbReference>
<feature type="transmembrane region" description="Helical" evidence="6">
    <location>
        <begin position="20"/>
        <end position="36"/>
    </location>
</feature>
<dbReference type="InterPro" id="IPR013525">
    <property type="entry name" value="ABC2_TM"/>
</dbReference>
<comment type="caution">
    <text evidence="9">The sequence shown here is derived from an EMBL/GenBank/DDBJ whole genome shotgun (WGS) entry which is preliminary data.</text>
</comment>
<evidence type="ECO:0000256" key="2">
    <source>
        <dbReference type="ARBA" id="ARBA00022475"/>
    </source>
</evidence>
<dbReference type="GO" id="GO:0140359">
    <property type="term" value="F:ABC-type transporter activity"/>
    <property type="evidence" value="ECO:0007669"/>
    <property type="project" value="InterPro"/>
</dbReference>
<reference evidence="13 17" key="4">
    <citation type="submission" date="2017-08" db="EMBL/GenBank/DDBJ databases">
        <authorList>
            <person name="Feschi L."/>
            <person name="Jeukens J."/>
            <person name="Emond-Rheault J.-G."/>
            <person name="Kukavica-Ibrulj I."/>
            <person name="Boyle B."/>
            <person name="Levesque R.C."/>
        </authorList>
    </citation>
    <scope>NUCLEOTIDE SEQUENCE [LARGE SCALE GENOMIC DNA]</scope>
    <source>
        <strain evidence="13 17">PA-W36</strain>
    </source>
</reference>
<keyword evidence="4 6" id="KW-1133">Transmembrane helix</keyword>
<evidence type="ECO:0000313" key="17">
    <source>
        <dbReference type="Proteomes" id="UP000284767"/>
    </source>
</evidence>
<reference evidence="8" key="2">
    <citation type="submission" date="2015-06" db="EMBL/GenBank/DDBJ databases">
        <authorList>
            <person name="Radhakrishnan R."/>
            <person name="Underwood A."/>
            <person name="Al-Shahib A."/>
        </authorList>
    </citation>
    <scope>NUCLEOTIDE SEQUENCE</scope>
    <source>
        <strain evidence="8">P19_London_7_VIM_2_05_10</strain>
    </source>
</reference>
<keyword evidence="2" id="KW-1003">Cell membrane</keyword>
<dbReference type="AlphaFoldDB" id="A0A072ZQB0"/>
<evidence type="ECO:0000313" key="12">
    <source>
        <dbReference type="EMBL" id="RCI76003.1"/>
    </source>
</evidence>
<feature type="transmembrane region" description="Helical" evidence="6">
    <location>
        <begin position="175"/>
        <end position="196"/>
    </location>
</feature>
<reference evidence="12 16" key="5">
    <citation type="submission" date="2018-07" db="EMBL/GenBank/DDBJ databases">
        <title>Mechanisms of high-level aminoglycoside resistance among Gram-negative pathogens in Brazil.</title>
        <authorList>
            <person name="Ballaben A.S."/>
            <person name="Darini A.L.C."/>
            <person name="Doi Y."/>
        </authorList>
    </citation>
    <scope>NUCLEOTIDE SEQUENCE [LARGE SCALE GENOMIC DNA]</scope>
    <source>
        <strain evidence="12 16">B2-305</strain>
    </source>
</reference>
<dbReference type="EMBL" id="WXZT01000001">
    <property type="protein sequence ID" value="MZZ11228.1"/>
    <property type="molecule type" value="Genomic_DNA"/>
</dbReference>
<evidence type="ECO:0000313" key="14">
    <source>
        <dbReference type="Proteomes" id="UP000045039"/>
    </source>
</evidence>
<keyword evidence="5 6" id="KW-0472">Membrane</keyword>
<feature type="transmembrane region" description="Helical" evidence="6">
    <location>
        <begin position="221"/>
        <end position="242"/>
    </location>
</feature>
<dbReference type="EMBL" id="QORE01000090">
    <property type="protein sequence ID" value="RCI76003.1"/>
    <property type="molecule type" value="Genomic_DNA"/>
</dbReference>
<dbReference type="EMBL" id="CVVU01000022">
    <property type="protein sequence ID" value="CRO03783.1"/>
    <property type="molecule type" value="Genomic_DNA"/>
</dbReference>
<dbReference type="GO" id="GO:0005886">
    <property type="term" value="C:plasma membrane"/>
    <property type="evidence" value="ECO:0007669"/>
    <property type="project" value="UniProtKB-SubCell"/>
</dbReference>
<evidence type="ECO:0000256" key="6">
    <source>
        <dbReference type="SAM" id="Phobius"/>
    </source>
</evidence>
<sequence>MKNYLQILRETLKAMLSKPMWLMVVASVCITSLPYMNHTALDLPVAVVDEDHSDVSRELVRLLDSAPKVAVVGYDSLPQAKRDLAWRELYAIIVIPLNFEKRLLRGEALVIPYFGDATNRMANGQIQQDISAVYSALTNRYNAALLEREGFTATQAQVVLSPLVGQLTDLFNPGISFAAIVLPGLLSLILQHSLLLGCTRGNIMLRGGTPRYMRQPLSTRFGRYSAQLLIWTVLAMLFYVIWPHLLGYRQSASFFMLLGIVLPFLIAVIALSEFIAELLPTEESVYLTMTFITLPLFYMAGYSWPEQAMPDWVRWLADAIPSTWAIRAIAEMNQMDLPLREVSDHALVLLGMAATYALLGTLLYQYRNWRWDNVKGW</sequence>
<dbReference type="KEGG" id="paeb:NCGM1900_2872"/>
<comment type="subcellular location">
    <subcellularLocation>
        <location evidence="1">Cell membrane</location>
        <topology evidence="1">Multi-pass membrane protein</topology>
    </subcellularLocation>
</comment>
<evidence type="ECO:0000256" key="1">
    <source>
        <dbReference type="ARBA" id="ARBA00004651"/>
    </source>
</evidence>
<evidence type="ECO:0000313" key="11">
    <source>
        <dbReference type="EMBL" id="OTI59885.1"/>
    </source>
</evidence>
<dbReference type="PANTHER" id="PTHR30294:SF46">
    <property type="entry name" value="ABC TRANSPORTER PERMEASE"/>
    <property type="match status" value="1"/>
</dbReference>
<reference evidence="9 18" key="7">
    <citation type="submission" date="2019-11" db="EMBL/GenBank/DDBJ databases">
        <title>Genomes of ocular Pseudomonas aeruginosa isolates.</title>
        <authorList>
            <person name="Khan M."/>
            <person name="Rice S.A."/>
            <person name="Willcox M.D.P."/>
            <person name="Stapleton F."/>
        </authorList>
    </citation>
    <scope>NUCLEOTIDE SEQUENCE [LARGE SCALE GENOMIC DNA]</scope>
    <source>
        <strain evidence="9 18">PA221</strain>
    </source>
</reference>
<evidence type="ECO:0000313" key="18">
    <source>
        <dbReference type="Proteomes" id="UP000433532"/>
    </source>
</evidence>
<evidence type="ECO:0000256" key="3">
    <source>
        <dbReference type="ARBA" id="ARBA00022692"/>
    </source>
</evidence>
<dbReference type="InterPro" id="IPR051449">
    <property type="entry name" value="ABC-2_transporter_component"/>
</dbReference>
<evidence type="ECO:0000313" key="16">
    <source>
        <dbReference type="Proteomes" id="UP000253594"/>
    </source>
</evidence>
<dbReference type="Proteomes" id="UP000194857">
    <property type="component" value="Unassembled WGS sequence"/>
</dbReference>
<dbReference type="Proteomes" id="UP000433532">
    <property type="component" value="Unassembled WGS sequence"/>
</dbReference>
<dbReference type="EMBL" id="NSNE01000014">
    <property type="protein sequence ID" value="RPM10965.1"/>
    <property type="molecule type" value="Genomic_DNA"/>
</dbReference>
<proteinExistence type="predicted"/>
<keyword evidence="3 6" id="KW-0812">Transmembrane</keyword>
<evidence type="ECO:0000313" key="13">
    <source>
        <dbReference type="EMBL" id="RPM10965.1"/>
    </source>
</evidence>
<protein>
    <submittedName>
        <fullName evidence="9">ABC transporter permease</fullName>
    </submittedName>
    <submittedName>
        <fullName evidence="8">ABC-2 family transporter protein</fullName>
    </submittedName>
</protein>
<dbReference type="RefSeq" id="WP_003098675.1">
    <property type="nucleotide sequence ID" value="NZ_AP014622.1"/>
</dbReference>
<reference evidence="10" key="8">
    <citation type="submission" date="2020-01" db="EMBL/GenBank/DDBJ databases">
        <title>Bacteria Cultured from War Wounds Associated with the Conflict in Eastern Ukraine.</title>
        <authorList>
            <person name="Snesrud E."/>
            <person name="Galac M.R."/>
            <person name="Mc Gann P."/>
            <person name="Valentine K."/>
            <person name="Viacheslav K."/>
        </authorList>
    </citation>
    <scope>NUCLEOTIDE SEQUENCE</scope>
    <source>
        <strain evidence="10">VNMU148</strain>
    </source>
</reference>
<feature type="transmembrane region" description="Helical" evidence="6">
    <location>
        <begin position="284"/>
        <end position="304"/>
    </location>
</feature>
<evidence type="ECO:0000256" key="4">
    <source>
        <dbReference type="ARBA" id="ARBA00022989"/>
    </source>
</evidence>
<feature type="transmembrane region" description="Helical" evidence="6">
    <location>
        <begin position="254"/>
        <end position="272"/>
    </location>
</feature>
<dbReference type="Proteomes" id="UP000253594">
    <property type="component" value="Unassembled WGS sequence"/>
</dbReference>
<accession>A0A072ZQB0</accession>
<name>A0A072ZQB0_PSEAI</name>
<evidence type="ECO:0000313" key="9">
    <source>
        <dbReference type="EMBL" id="MUI35999.1"/>
    </source>
</evidence>
<dbReference type="eggNOG" id="COG0842">
    <property type="taxonomic scope" value="Bacteria"/>
</dbReference>
<dbReference type="Proteomes" id="UP000644192">
    <property type="component" value="Unassembled WGS sequence"/>
</dbReference>
<dbReference type="PANTHER" id="PTHR30294">
    <property type="entry name" value="MEMBRANE COMPONENT OF ABC TRANSPORTER YHHJ-RELATED"/>
    <property type="match status" value="1"/>
</dbReference>
<gene>
    <name evidence="11" type="ORF">CAZ10_20490</name>
    <name evidence="12" type="ORF">DT376_04690</name>
    <name evidence="9" type="ORF">GNQ48_13355</name>
    <name evidence="10" type="ORF">GUL26_03090</name>
    <name evidence="13" type="ORF">IPC1295_21910</name>
    <name evidence="8" type="ORF">PAERUG_P19_London_7_VIM_2_05_10_00628</name>
</gene>
<dbReference type="Gene3D" id="3.40.1710.10">
    <property type="entry name" value="abc type-2 transporter like domain"/>
    <property type="match status" value="1"/>
</dbReference>